<gene>
    <name evidence="2" type="ORF">H5410_046373</name>
</gene>
<dbReference type="EMBL" id="JACXVP010000009">
    <property type="protein sequence ID" value="KAG5585939.1"/>
    <property type="molecule type" value="Genomic_DNA"/>
</dbReference>
<organism evidence="2 3">
    <name type="scientific">Solanum commersonii</name>
    <name type="common">Commerson's wild potato</name>
    <name type="synonym">Commerson's nightshade</name>
    <dbReference type="NCBI Taxonomy" id="4109"/>
    <lineage>
        <taxon>Eukaryota</taxon>
        <taxon>Viridiplantae</taxon>
        <taxon>Streptophyta</taxon>
        <taxon>Embryophyta</taxon>
        <taxon>Tracheophyta</taxon>
        <taxon>Spermatophyta</taxon>
        <taxon>Magnoliopsida</taxon>
        <taxon>eudicotyledons</taxon>
        <taxon>Gunneridae</taxon>
        <taxon>Pentapetalae</taxon>
        <taxon>asterids</taxon>
        <taxon>lamiids</taxon>
        <taxon>Solanales</taxon>
        <taxon>Solanaceae</taxon>
        <taxon>Solanoideae</taxon>
        <taxon>Solaneae</taxon>
        <taxon>Solanum</taxon>
    </lineage>
</organism>
<feature type="region of interest" description="Disordered" evidence="1">
    <location>
        <begin position="145"/>
        <end position="170"/>
    </location>
</feature>
<evidence type="ECO:0000313" key="2">
    <source>
        <dbReference type="EMBL" id="KAG5585939.1"/>
    </source>
</evidence>
<proteinExistence type="predicted"/>
<sequence>MGKFAHSADRHASILEATIPGMIKKALIDTMTPLSLSINALATWIAVCKQGLGATEEVMALKAATAELRRDMDQLMSTYMSMIFRTVEFPDMLVDLDMPLSTTGDKLSVDEEDSFEGLIEVEEAIIDSIVHISLSDTTMAGLSVTDTSSTNAQDQSVASGTDALTDGAIT</sequence>
<accession>A0A9J5XC34</accession>
<evidence type="ECO:0000256" key="1">
    <source>
        <dbReference type="SAM" id="MobiDB-lite"/>
    </source>
</evidence>
<feature type="compositionally biased region" description="Polar residues" evidence="1">
    <location>
        <begin position="145"/>
        <end position="159"/>
    </location>
</feature>
<protein>
    <recommendedName>
        <fullName evidence="4">Polyprotein protein</fullName>
    </recommendedName>
</protein>
<evidence type="ECO:0000313" key="3">
    <source>
        <dbReference type="Proteomes" id="UP000824120"/>
    </source>
</evidence>
<name>A0A9J5XC34_SOLCO</name>
<dbReference type="AlphaFoldDB" id="A0A9J5XC34"/>
<comment type="caution">
    <text evidence="2">The sequence shown here is derived from an EMBL/GenBank/DDBJ whole genome shotgun (WGS) entry which is preliminary data.</text>
</comment>
<reference evidence="2 3" key="1">
    <citation type="submission" date="2020-09" db="EMBL/GenBank/DDBJ databases">
        <title>De no assembly of potato wild relative species, Solanum commersonii.</title>
        <authorList>
            <person name="Cho K."/>
        </authorList>
    </citation>
    <scope>NUCLEOTIDE SEQUENCE [LARGE SCALE GENOMIC DNA]</scope>
    <source>
        <strain evidence="2">LZ3.2</strain>
        <tissue evidence="2">Leaf</tissue>
    </source>
</reference>
<dbReference type="Proteomes" id="UP000824120">
    <property type="component" value="Chromosome 9"/>
</dbReference>
<keyword evidence="3" id="KW-1185">Reference proteome</keyword>
<evidence type="ECO:0008006" key="4">
    <source>
        <dbReference type="Google" id="ProtNLM"/>
    </source>
</evidence>